<dbReference type="PANTHER" id="PTHR24096">
    <property type="entry name" value="LONG-CHAIN-FATTY-ACID--COA LIGASE"/>
    <property type="match status" value="1"/>
</dbReference>
<evidence type="ECO:0000313" key="5">
    <source>
        <dbReference type="EMBL" id="CAG8504098.1"/>
    </source>
</evidence>
<accession>A0A9N8ZQC5</accession>
<evidence type="ECO:0000259" key="4">
    <source>
        <dbReference type="Pfam" id="PF13193"/>
    </source>
</evidence>
<dbReference type="Gene3D" id="3.30.300.30">
    <property type="match status" value="1"/>
</dbReference>
<dbReference type="AlphaFoldDB" id="A0A9N8ZQC5"/>
<keyword evidence="2" id="KW-0436">Ligase</keyword>
<evidence type="ECO:0000259" key="3">
    <source>
        <dbReference type="Pfam" id="PF00501"/>
    </source>
</evidence>
<organism evidence="5 6">
    <name type="scientific">Dentiscutata erythropus</name>
    <dbReference type="NCBI Taxonomy" id="1348616"/>
    <lineage>
        <taxon>Eukaryota</taxon>
        <taxon>Fungi</taxon>
        <taxon>Fungi incertae sedis</taxon>
        <taxon>Mucoromycota</taxon>
        <taxon>Glomeromycotina</taxon>
        <taxon>Glomeromycetes</taxon>
        <taxon>Diversisporales</taxon>
        <taxon>Gigasporaceae</taxon>
        <taxon>Dentiscutata</taxon>
    </lineage>
</organism>
<dbReference type="EMBL" id="CAJVPY010001032">
    <property type="protein sequence ID" value="CAG8504098.1"/>
    <property type="molecule type" value="Genomic_DNA"/>
</dbReference>
<dbReference type="Pfam" id="PF13193">
    <property type="entry name" value="AMP-binding_C"/>
    <property type="match status" value="1"/>
</dbReference>
<dbReference type="GO" id="GO:0016405">
    <property type="term" value="F:CoA-ligase activity"/>
    <property type="evidence" value="ECO:0007669"/>
    <property type="project" value="TreeGrafter"/>
</dbReference>
<sequence>MIFKSKYPDIKIPEVGVYQYVTSNPKKISDDKVIFIDGITGKCCTFGEFKHESKKFAAGLQEKLGFKRGDVLAIFSPNLVDYPIVLLGAIAAGGKITTASPIYEETELSCQLIDSGASVLIVHPIILETAIKASIEAKIPSSRVLLFGDKEINGYKPYRSILINDLEIEPVYYTPEEVKTTTAYLPYSSGTVEKPKGIELTHKNIVANLAQGANVDLTLGPDSIIMGILPFCHIYGLNGIINATLIRGATVVVLPTFSLKTYCETIQKYKINHLYAIPPILLSLVNDPSVQQYDLSSVKTALSAAAPLSDELAKNFHEKFKIPVWQAYGLTEASPVVTHSDTTKNTVPGSVGVLIPNVKAKILSEDGRELGYNEPRELWIHGPNVMKSYLNYKEATANVFDKDGFFNTGDVLYVDEQVIDAAVIGHFSEEEKTEVPVAYITIKSEYEQSQALAEEIQHFVNEKVASRKKLSGVKFIDKIPKNEAE</sequence>
<dbReference type="InterPro" id="IPR000873">
    <property type="entry name" value="AMP-dep_synth/lig_dom"/>
</dbReference>
<dbReference type="Gene3D" id="2.30.38.10">
    <property type="entry name" value="Luciferase, Domain 3"/>
    <property type="match status" value="1"/>
</dbReference>
<dbReference type="InterPro" id="IPR025110">
    <property type="entry name" value="AMP-bd_C"/>
</dbReference>
<protein>
    <submittedName>
        <fullName evidence="5">7573_t:CDS:1</fullName>
    </submittedName>
</protein>
<dbReference type="Pfam" id="PF00501">
    <property type="entry name" value="AMP-binding"/>
    <property type="match status" value="1"/>
</dbReference>
<dbReference type="OrthoDB" id="1898221at2759"/>
<dbReference type="InterPro" id="IPR045851">
    <property type="entry name" value="AMP-bd_C_sf"/>
</dbReference>
<keyword evidence="6" id="KW-1185">Reference proteome</keyword>
<proteinExistence type="inferred from homology"/>
<dbReference type="Gene3D" id="3.40.50.980">
    <property type="match status" value="2"/>
</dbReference>
<dbReference type="Proteomes" id="UP000789405">
    <property type="component" value="Unassembled WGS sequence"/>
</dbReference>
<name>A0A9N8ZQC5_9GLOM</name>
<comment type="caution">
    <text evidence="5">The sequence shown here is derived from an EMBL/GenBank/DDBJ whole genome shotgun (WGS) entry which is preliminary data.</text>
</comment>
<evidence type="ECO:0000256" key="2">
    <source>
        <dbReference type="ARBA" id="ARBA00022598"/>
    </source>
</evidence>
<dbReference type="PANTHER" id="PTHR24096:SF149">
    <property type="entry name" value="AMP-BINDING DOMAIN-CONTAINING PROTEIN-RELATED"/>
    <property type="match status" value="1"/>
</dbReference>
<evidence type="ECO:0000256" key="1">
    <source>
        <dbReference type="ARBA" id="ARBA00006432"/>
    </source>
</evidence>
<gene>
    <name evidence="5" type="ORF">DERYTH_LOCUS3051</name>
</gene>
<feature type="domain" description="AMP-dependent synthetase/ligase" evidence="3">
    <location>
        <begin position="31"/>
        <end position="390"/>
    </location>
</feature>
<comment type="similarity">
    <text evidence="1">Belongs to the ATP-dependent AMP-binding enzyme family.</text>
</comment>
<dbReference type="SUPFAM" id="SSF56801">
    <property type="entry name" value="Acetyl-CoA synthetase-like"/>
    <property type="match status" value="1"/>
</dbReference>
<reference evidence="5" key="1">
    <citation type="submission" date="2021-06" db="EMBL/GenBank/DDBJ databases">
        <authorList>
            <person name="Kallberg Y."/>
            <person name="Tangrot J."/>
            <person name="Rosling A."/>
        </authorList>
    </citation>
    <scope>NUCLEOTIDE SEQUENCE</scope>
    <source>
        <strain evidence="5">MA453B</strain>
    </source>
</reference>
<feature type="domain" description="AMP-binding enzyme C-terminal" evidence="4">
    <location>
        <begin position="415"/>
        <end position="483"/>
    </location>
</feature>
<evidence type="ECO:0000313" key="6">
    <source>
        <dbReference type="Proteomes" id="UP000789405"/>
    </source>
</evidence>